<comment type="caution">
    <text evidence="2">The sequence shown here is derived from an EMBL/GenBank/DDBJ whole genome shotgun (WGS) entry which is preliminary data.</text>
</comment>
<reference evidence="2" key="1">
    <citation type="submission" date="2023-06" db="EMBL/GenBank/DDBJ databases">
        <title>Genome-scale phylogeny and comparative genomics of the fungal order Sordariales.</title>
        <authorList>
            <consortium name="Lawrence Berkeley National Laboratory"/>
            <person name="Hensen N."/>
            <person name="Bonometti L."/>
            <person name="Westerberg I."/>
            <person name="Brannstrom I.O."/>
            <person name="Guillou S."/>
            <person name="Cros-Aarteil S."/>
            <person name="Calhoun S."/>
            <person name="Haridas S."/>
            <person name="Kuo A."/>
            <person name="Mondo S."/>
            <person name="Pangilinan J."/>
            <person name="Riley R."/>
            <person name="Labutti K."/>
            <person name="Andreopoulos B."/>
            <person name="Lipzen A."/>
            <person name="Chen C."/>
            <person name="Yanf M."/>
            <person name="Daum C."/>
            <person name="Ng V."/>
            <person name="Clum A."/>
            <person name="Steindorff A."/>
            <person name="Ohm R."/>
            <person name="Martin F."/>
            <person name="Silar P."/>
            <person name="Natvig D."/>
            <person name="Lalanne C."/>
            <person name="Gautier V."/>
            <person name="Ament-Velasquez S.L."/>
            <person name="Kruys A."/>
            <person name="Hutchinson M.I."/>
            <person name="Powell A.J."/>
            <person name="Barry K."/>
            <person name="Miller A.N."/>
            <person name="Grigoriev I.V."/>
            <person name="Debuchy R."/>
            <person name="Gladieux P."/>
            <person name="Thoren M.H."/>
            <person name="Johannesson H."/>
        </authorList>
    </citation>
    <scope>NUCLEOTIDE SEQUENCE</scope>
    <source>
        <strain evidence="2">CBS 606.72</strain>
    </source>
</reference>
<dbReference type="InterPro" id="IPR024535">
    <property type="entry name" value="RHGA/B-epi-like_pectate_lyase"/>
</dbReference>
<dbReference type="Gene3D" id="2.160.20.10">
    <property type="entry name" value="Single-stranded right-handed beta-helix, Pectin lyase-like"/>
    <property type="match status" value="2"/>
</dbReference>
<proteinExistence type="predicted"/>
<feature type="domain" description="Rhamnogalacturonase A/B/Epimerase-like pectate lyase" evidence="1">
    <location>
        <begin position="64"/>
        <end position="304"/>
    </location>
</feature>
<sequence length="773" mass="84734">MTQDLRAAAQLVDAIDELNENPGNKTFEPATFTIKAQAASPFWMEGLKRTGSWPWGNHPGHVVFRNVKKYGAVGDGVADDTDAINKAIVDSQSCHGACYGSTTMGAIIYFPPGTYLVSAAIEISYGMQIIGDANSPPTLKSTRTFFDDWVLSTDKYWGDGLLGEDGRDHEYYINTANFHRQIRNLIIDIRDTTRPKIMSALHYQVAQATSLYNVEFRCSTSSNTEQIAIYAENGSGGHMSDLTFNGGNIGICLKLTWVSTLGGGNQQFTAQRLKFNNVKTAVSMIWDWGWMWKSIEIENSRIGFNLSSGSGGGHVGSITIVDSAFKKVEVAILVADTNVTVDGRTSLSLDNVLFDGVTTWLREQDAKGSKDTKVSGSRKAVDSLTIGRAYSDTILEKESVREYKTVREKSLLSAVNPLGLPQNPYAERPKPQYEGFQASDFVHSKDSCKGDGVTDDTACLQRLLNNNANKNIVFIDAGTYILTDTLLVPPGSRIVGECWAQLAAYGSKFQDVKKPTPLIQIGRNNERGVYELQDLVFTSKGQTPGAVFVEWNGRGHAGEPGSAGMWDCHVRVGGALGTELTSKECPPSRSGTNPGCQGGSLMMHLTRRASAYLENVWLWVADHARGFLIESKEPTWLYGTSSEHSVFYQYQFYQAALVVAGMIQTEQPYYQPTPKPPEPFKNAVGIFNGDPTFPCTDTEPCDEGWALRVIESNDITILGAGLYSWFQTYTQECVEDTLPRAMIETATEARRPFVALMTSLTVSSPRADGLGGK</sequence>
<keyword evidence="3" id="KW-1185">Reference proteome</keyword>
<dbReference type="AlphaFoldDB" id="A0AA39WYU5"/>
<keyword evidence="2" id="KW-0456">Lyase</keyword>
<dbReference type="EMBL" id="JAULSU010000003">
    <property type="protein sequence ID" value="KAK0624163.1"/>
    <property type="molecule type" value="Genomic_DNA"/>
</dbReference>
<dbReference type="Pfam" id="PF12708">
    <property type="entry name" value="Pect-lyase_RHGA_epim"/>
    <property type="match status" value="2"/>
</dbReference>
<dbReference type="InterPro" id="IPR012334">
    <property type="entry name" value="Pectin_lyas_fold"/>
</dbReference>
<name>A0AA39WYU5_9PEZI</name>
<protein>
    <submittedName>
        <fullName evidence="2">Pectate lyase superfamily protein-domain-containing protein</fullName>
    </submittedName>
</protein>
<dbReference type="InterPro" id="IPR011050">
    <property type="entry name" value="Pectin_lyase_fold/virulence"/>
</dbReference>
<dbReference type="InterPro" id="IPR039279">
    <property type="entry name" value="QRT3-like"/>
</dbReference>
<dbReference type="GO" id="GO:0004650">
    <property type="term" value="F:polygalacturonase activity"/>
    <property type="evidence" value="ECO:0007669"/>
    <property type="project" value="InterPro"/>
</dbReference>
<evidence type="ECO:0000259" key="1">
    <source>
        <dbReference type="Pfam" id="PF12708"/>
    </source>
</evidence>
<dbReference type="SUPFAM" id="SSF51126">
    <property type="entry name" value="Pectin lyase-like"/>
    <property type="match status" value="2"/>
</dbReference>
<gene>
    <name evidence="2" type="ORF">B0T14DRAFT_583414</name>
</gene>
<organism evidence="2 3">
    <name type="scientific">Immersiella caudata</name>
    <dbReference type="NCBI Taxonomy" id="314043"/>
    <lineage>
        <taxon>Eukaryota</taxon>
        <taxon>Fungi</taxon>
        <taxon>Dikarya</taxon>
        <taxon>Ascomycota</taxon>
        <taxon>Pezizomycotina</taxon>
        <taxon>Sordariomycetes</taxon>
        <taxon>Sordariomycetidae</taxon>
        <taxon>Sordariales</taxon>
        <taxon>Lasiosphaeriaceae</taxon>
        <taxon>Immersiella</taxon>
    </lineage>
</organism>
<feature type="domain" description="Rhamnogalacturonase A/B/Epimerase-like pectate lyase" evidence="1">
    <location>
        <begin position="448"/>
        <end position="498"/>
    </location>
</feature>
<evidence type="ECO:0000313" key="2">
    <source>
        <dbReference type="EMBL" id="KAK0624163.1"/>
    </source>
</evidence>
<dbReference type="PANTHER" id="PTHR33928:SF2">
    <property type="entry name" value="PECTATE LYASE SUPERFAMILY PROTEIN DOMAIN-CONTAINING PROTEIN-RELATED"/>
    <property type="match status" value="1"/>
</dbReference>
<dbReference type="CDD" id="cd23668">
    <property type="entry name" value="GH55_beta13glucanase-like"/>
    <property type="match status" value="1"/>
</dbReference>
<dbReference type="GO" id="GO:0016829">
    <property type="term" value="F:lyase activity"/>
    <property type="evidence" value="ECO:0007669"/>
    <property type="project" value="UniProtKB-KW"/>
</dbReference>
<dbReference type="PANTHER" id="PTHR33928">
    <property type="entry name" value="POLYGALACTURONASE QRT3"/>
    <property type="match status" value="1"/>
</dbReference>
<accession>A0AA39WYU5</accession>
<evidence type="ECO:0000313" key="3">
    <source>
        <dbReference type="Proteomes" id="UP001175000"/>
    </source>
</evidence>
<dbReference type="Proteomes" id="UP001175000">
    <property type="component" value="Unassembled WGS sequence"/>
</dbReference>